<gene>
    <name evidence="3" type="ORF">HID58_007689</name>
    <name evidence="2" type="ORF">HID58_049755</name>
</gene>
<evidence type="ECO:0000313" key="3">
    <source>
        <dbReference type="EMBL" id="KAH0940228.1"/>
    </source>
</evidence>
<evidence type="ECO:0008006" key="5">
    <source>
        <dbReference type="Google" id="ProtNLM"/>
    </source>
</evidence>
<dbReference type="InterPro" id="IPR000528">
    <property type="entry name" value="Plant_nsLTP"/>
</dbReference>
<name>A0ABQ8EEZ7_BRANA</name>
<dbReference type="EMBL" id="JAGKQM010000002">
    <property type="protein sequence ID" value="KAH0940228.1"/>
    <property type="molecule type" value="Genomic_DNA"/>
</dbReference>
<dbReference type="SUPFAM" id="SSF47699">
    <property type="entry name" value="Bifunctional inhibitor/lipid-transfer protein/seed storage 2S albumin"/>
    <property type="match status" value="1"/>
</dbReference>
<comment type="similarity">
    <text evidence="1">Belongs to the plant LTP family.</text>
</comment>
<dbReference type="Gene3D" id="1.10.110.10">
    <property type="entry name" value="Plant lipid-transfer and hydrophobic proteins"/>
    <property type="match status" value="1"/>
</dbReference>
<protein>
    <recommendedName>
        <fullName evidence="5">Bifunctional inhibitor/plant lipid transfer protein/seed storage helical domain-containing protein</fullName>
    </recommendedName>
</protein>
<evidence type="ECO:0000313" key="2">
    <source>
        <dbReference type="EMBL" id="KAH0900187.1"/>
    </source>
</evidence>
<keyword evidence="4" id="KW-1185">Reference proteome</keyword>
<organism evidence="3 4">
    <name type="scientific">Brassica napus</name>
    <name type="common">Rape</name>
    <dbReference type="NCBI Taxonomy" id="3708"/>
    <lineage>
        <taxon>Eukaryota</taxon>
        <taxon>Viridiplantae</taxon>
        <taxon>Streptophyta</taxon>
        <taxon>Embryophyta</taxon>
        <taxon>Tracheophyta</taxon>
        <taxon>Spermatophyta</taxon>
        <taxon>Magnoliopsida</taxon>
        <taxon>eudicotyledons</taxon>
        <taxon>Gunneridae</taxon>
        <taxon>Pentapetalae</taxon>
        <taxon>rosids</taxon>
        <taxon>malvids</taxon>
        <taxon>Brassicales</taxon>
        <taxon>Brassicaceae</taxon>
        <taxon>Brassiceae</taxon>
        <taxon>Brassica</taxon>
    </lineage>
</organism>
<dbReference type="InterPro" id="IPR036312">
    <property type="entry name" value="Bifun_inhib/LTP/seed_sf"/>
</dbReference>
<evidence type="ECO:0000256" key="1">
    <source>
        <dbReference type="ARBA" id="ARBA00009748"/>
    </source>
</evidence>
<dbReference type="Proteomes" id="UP000824890">
    <property type="component" value="Unassembled WGS sequence"/>
</dbReference>
<proteinExistence type="inferred from homology"/>
<accession>A0ABQ8EEZ7</accession>
<evidence type="ECO:0000313" key="4">
    <source>
        <dbReference type="Proteomes" id="UP000824890"/>
    </source>
</evidence>
<dbReference type="EMBL" id="JAGKQM010000012">
    <property type="protein sequence ID" value="KAH0900187.1"/>
    <property type="molecule type" value="Genomic_DNA"/>
</dbReference>
<sequence length="158" mass="17810">MISIVLMTIVSPIFNAKMVYSITCGMAKDSMRPCLVLAPGQVPTRPCCDALQAIEFQATTKQIRQFYCNCFKNVIHSSPYVKLIPLPELCRIPITGILTPPHGCDRLCHQELGLRLWDEELPTPTIEKHNPETDSSTPLLMFQRCCTIISIFKPYQLA</sequence>
<dbReference type="PANTHER" id="PTHR33076">
    <property type="entry name" value="NON-SPECIFIC LIPID-TRANSFER PROTEIN 2-RELATED"/>
    <property type="match status" value="1"/>
</dbReference>
<comment type="caution">
    <text evidence="3">The sequence shown here is derived from an EMBL/GenBank/DDBJ whole genome shotgun (WGS) entry which is preliminary data.</text>
</comment>
<reference evidence="3 4" key="1">
    <citation type="submission" date="2021-05" db="EMBL/GenBank/DDBJ databases">
        <title>Genome Assembly of Synthetic Allotetraploid Brassica napus Reveals Homoeologous Exchanges between Subgenomes.</title>
        <authorList>
            <person name="Davis J.T."/>
        </authorList>
    </citation>
    <scope>NUCLEOTIDE SEQUENCE [LARGE SCALE GENOMIC DNA]</scope>
    <source>
        <strain evidence="4">cv. Da-Ae</strain>
        <tissue evidence="3">Seedling</tissue>
    </source>
</reference>